<feature type="compositionally biased region" description="Gly residues" evidence="1">
    <location>
        <begin position="1"/>
        <end position="39"/>
    </location>
</feature>
<dbReference type="RefSeq" id="XP_040964557.1">
    <property type="nucleotide sequence ID" value="XM_041108623.1"/>
</dbReference>
<dbReference type="PANTHER" id="PTHR33333:SF32">
    <property type="entry name" value="PSAD1"/>
    <property type="match status" value="1"/>
</dbReference>
<sequence length="129" mass="12472">MGGGKGGSGGGSKGGCGGSGGGSGNVGGGSTSKGGGGASGMMVAPGSGGAAIISRGAFESNPQGYFAGFRLGFFLNLRRPLRVFTLVPSPSSGEEESFSTLGLPRGILEGEPACYRLASFVSGTADRDE</sequence>
<feature type="region of interest" description="Disordered" evidence="1">
    <location>
        <begin position="1"/>
        <end position="41"/>
    </location>
</feature>
<reference evidence="2" key="1">
    <citation type="journal article" date="2020" name="Nat. Genet.">
        <title>Genomic diversifications of five Gossypium allopolyploid species and their impact on cotton improvement.</title>
        <authorList>
            <person name="Chen Z.J."/>
            <person name="Sreedasyam A."/>
            <person name="Ando A."/>
            <person name="Song Q."/>
            <person name="De Santiago L.M."/>
            <person name="Hulse-Kemp A.M."/>
            <person name="Ding M."/>
            <person name="Ye W."/>
            <person name="Kirkbride R.C."/>
            <person name="Jenkins J."/>
            <person name="Plott C."/>
            <person name="Lovell J."/>
            <person name="Lin Y.M."/>
            <person name="Vaughn R."/>
            <person name="Liu B."/>
            <person name="Simpson S."/>
            <person name="Scheffler B.E."/>
            <person name="Wen L."/>
            <person name="Saski C.A."/>
            <person name="Grover C.E."/>
            <person name="Hu G."/>
            <person name="Conover J.L."/>
            <person name="Carlson J.W."/>
            <person name="Shu S."/>
            <person name="Boston L.B."/>
            <person name="Williams M."/>
            <person name="Peterson D.G."/>
            <person name="McGee K."/>
            <person name="Jones D.C."/>
            <person name="Wendel J.F."/>
            <person name="Stelly D.M."/>
            <person name="Grimwood J."/>
            <person name="Schmutz J."/>
        </authorList>
    </citation>
    <scope>NUCLEOTIDE SEQUENCE [LARGE SCALE GENOMIC DNA]</scope>
    <source>
        <strain evidence="2">cv. TM-1</strain>
    </source>
</reference>
<dbReference type="Proteomes" id="UP000818029">
    <property type="component" value="Chromosome D13"/>
</dbReference>
<keyword evidence="2" id="KW-1185">Reference proteome</keyword>
<protein>
    <submittedName>
        <fullName evidence="3">Loricrin</fullName>
    </submittedName>
</protein>
<dbReference type="GeneID" id="121224967"/>
<gene>
    <name evidence="3" type="primary">LOC121224967</name>
</gene>
<proteinExistence type="predicted"/>
<accession>A0ABM3BBX2</accession>
<dbReference type="InterPro" id="IPR039926">
    <property type="entry name" value="Egg_app_1"/>
</dbReference>
<reference evidence="3" key="2">
    <citation type="submission" date="2025-08" db="UniProtKB">
        <authorList>
            <consortium name="RefSeq"/>
        </authorList>
    </citation>
    <scope>IDENTIFICATION</scope>
</reference>
<organism evidence="2 3">
    <name type="scientific">Gossypium hirsutum</name>
    <name type="common">Upland cotton</name>
    <name type="synonym">Gossypium mexicanum</name>
    <dbReference type="NCBI Taxonomy" id="3635"/>
    <lineage>
        <taxon>Eukaryota</taxon>
        <taxon>Viridiplantae</taxon>
        <taxon>Streptophyta</taxon>
        <taxon>Embryophyta</taxon>
        <taxon>Tracheophyta</taxon>
        <taxon>Spermatophyta</taxon>
        <taxon>Magnoliopsida</taxon>
        <taxon>eudicotyledons</taxon>
        <taxon>Gunneridae</taxon>
        <taxon>Pentapetalae</taxon>
        <taxon>rosids</taxon>
        <taxon>malvids</taxon>
        <taxon>Malvales</taxon>
        <taxon>Malvaceae</taxon>
        <taxon>Malvoideae</taxon>
        <taxon>Gossypium</taxon>
    </lineage>
</organism>
<evidence type="ECO:0000313" key="3">
    <source>
        <dbReference type="RefSeq" id="XP_040964557.1"/>
    </source>
</evidence>
<evidence type="ECO:0000256" key="1">
    <source>
        <dbReference type="SAM" id="MobiDB-lite"/>
    </source>
</evidence>
<evidence type="ECO:0000313" key="2">
    <source>
        <dbReference type="Proteomes" id="UP000818029"/>
    </source>
</evidence>
<name>A0ABM3BBX2_GOSHI</name>
<dbReference type="PANTHER" id="PTHR33333">
    <property type="entry name" value="ERYTHROCYTE MEMBRANE PROTEIN 1-LIKE"/>
    <property type="match status" value="1"/>
</dbReference>